<dbReference type="eggNOG" id="COG0657">
    <property type="taxonomic scope" value="Bacteria"/>
</dbReference>
<dbReference type="InterPro" id="IPR029058">
    <property type="entry name" value="AB_hydrolase_fold"/>
</dbReference>
<dbReference type="OrthoDB" id="9794725at2"/>
<keyword evidence="1" id="KW-0378">Hydrolase</keyword>
<evidence type="ECO:0000256" key="1">
    <source>
        <dbReference type="ARBA" id="ARBA00022801"/>
    </source>
</evidence>
<evidence type="ECO:0000259" key="3">
    <source>
        <dbReference type="Pfam" id="PF20434"/>
    </source>
</evidence>
<dbReference type="Pfam" id="PF20434">
    <property type="entry name" value="BD-FAE"/>
    <property type="match status" value="1"/>
</dbReference>
<gene>
    <name evidence="4" type="ORF">OP10G_0298</name>
</gene>
<reference evidence="4 5" key="1">
    <citation type="journal article" date="2014" name="PLoS ONE">
        <title>The first complete genome sequence of the class fimbriimonadia in the phylum armatimonadetes.</title>
        <authorList>
            <person name="Hu Z.Y."/>
            <person name="Wang Y.Z."/>
            <person name="Im W.T."/>
            <person name="Wang S.Y."/>
            <person name="Zhao G.P."/>
            <person name="Zheng H.J."/>
            <person name="Quan Z.X."/>
        </authorList>
    </citation>
    <scope>NUCLEOTIDE SEQUENCE [LARGE SCALE GENOMIC DNA]</scope>
    <source>
        <strain evidence="4">Gsoil 348</strain>
    </source>
</reference>
<feature type="signal peptide" evidence="2">
    <location>
        <begin position="1"/>
        <end position="21"/>
    </location>
</feature>
<proteinExistence type="predicted"/>
<feature type="domain" description="BD-FAE-like" evidence="3">
    <location>
        <begin position="60"/>
        <end position="163"/>
    </location>
</feature>
<dbReference type="Proteomes" id="UP000027982">
    <property type="component" value="Chromosome"/>
</dbReference>
<organism evidence="4 5">
    <name type="scientific">Fimbriimonas ginsengisoli Gsoil 348</name>
    <dbReference type="NCBI Taxonomy" id="661478"/>
    <lineage>
        <taxon>Bacteria</taxon>
        <taxon>Bacillati</taxon>
        <taxon>Armatimonadota</taxon>
        <taxon>Fimbriimonadia</taxon>
        <taxon>Fimbriimonadales</taxon>
        <taxon>Fimbriimonadaceae</taxon>
        <taxon>Fimbriimonas</taxon>
    </lineage>
</organism>
<dbReference type="KEGG" id="fgi:OP10G_0298"/>
<protein>
    <recommendedName>
        <fullName evidence="3">BD-FAE-like domain-containing protein</fullName>
    </recommendedName>
</protein>
<dbReference type="AlphaFoldDB" id="A0A068NJJ0"/>
<feature type="chain" id="PRO_5001651784" description="BD-FAE-like domain-containing protein" evidence="2">
    <location>
        <begin position="22"/>
        <end position="286"/>
    </location>
</feature>
<dbReference type="InterPro" id="IPR050300">
    <property type="entry name" value="GDXG_lipolytic_enzyme"/>
</dbReference>
<evidence type="ECO:0000313" key="5">
    <source>
        <dbReference type="Proteomes" id="UP000027982"/>
    </source>
</evidence>
<name>A0A068NJJ0_FIMGI</name>
<dbReference type="PANTHER" id="PTHR48081:SF6">
    <property type="entry name" value="PEPTIDASE S9 PROLYL OLIGOPEPTIDASE CATALYTIC DOMAIN-CONTAINING PROTEIN"/>
    <property type="match status" value="1"/>
</dbReference>
<dbReference type="InterPro" id="IPR049492">
    <property type="entry name" value="BD-FAE-like_dom"/>
</dbReference>
<evidence type="ECO:0000313" key="4">
    <source>
        <dbReference type="EMBL" id="AIE83666.1"/>
    </source>
</evidence>
<dbReference type="STRING" id="661478.OP10G_0298"/>
<evidence type="ECO:0000256" key="2">
    <source>
        <dbReference type="SAM" id="SignalP"/>
    </source>
</evidence>
<accession>A0A068NJJ0</accession>
<dbReference type="RefSeq" id="WP_025227664.1">
    <property type="nucleotide sequence ID" value="NZ_CP007139.1"/>
</dbReference>
<sequence length="286" mass="30709">MVLLLKLLLSSSIAHSSLVQAPEVITLWPNGAPGSEERRNEPEVRPNSYSIKNIQNPSLTVFRPPAGKANGVAIVIAPGGGFTSNVFGPEGEQPAAYFNKLGITAFVLKYRLSRESGSKVTVDVSAKEDGYRAMRTVRAKAADYGIDPAKIGFIGFSAGGEVVSSVVFGDVPSVKSPDAIDAVNGRPDFAMWIYTGPVAIPQEAPATPNLPPAFLLCAFDDEGHLRPTIDIMNLYRKAKVSAEMHITSGGGHGFNLGNREKKLISVQTWPQRMTDWLIDLGFATKV</sequence>
<keyword evidence="5" id="KW-1185">Reference proteome</keyword>
<dbReference type="Gene3D" id="3.40.50.1820">
    <property type="entry name" value="alpha/beta hydrolase"/>
    <property type="match status" value="1"/>
</dbReference>
<keyword evidence="2" id="KW-0732">Signal</keyword>
<dbReference type="HOGENOM" id="CLU_012494_5_1_0"/>
<dbReference type="PANTHER" id="PTHR48081">
    <property type="entry name" value="AB HYDROLASE SUPERFAMILY PROTEIN C4A8.06C"/>
    <property type="match status" value="1"/>
</dbReference>
<dbReference type="EMBL" id="CP007139">
    <property type="protein sequence ID" value="AIE83666.1"/>
    <property type="molecule type" value="Genomic_DNA"/>
</dbReference>
<dbReference type="SUPFAM" id="SSF53474">
    <property type="entry name" value="alpha/beta-Hydrolases"/>
    <property type="match status" value="1"/>
</dbReference>
<dbReference type="GO" id="GO:0016787">
    <property type="term" value="F:hydrolase activity"/>
    <property type="evidence" value="ECO:0007669"/>
    <property type="project" value="UniProtKB-KW"/>
</dbReference>